<dbReference type="Gene3D" id="2.70.130.10">
    <property type="entry name" value="Mannose-6-phosphate receptor binding domain"/>
    <property type="match status" value="1"/>
</dbReference>
<dbReference type="AlphaFoldDB" id="A0A6A2YDA7"/>
<keyword evidence="6" id="KW-1185">Reference proteome</keyword>
<sequence>MFLLFQLKLLMMLEAKYHPMETKKAESGASSEIYEGLSREELATHDEQYDHYASDADEDTGKYDDMGDELDEEAAGVRKEYDESSAKLSKIQSRISSLTQKLKHDFGPEKEFYAFYGMFTKCVHTNKLLRKRTTTHLGSWDKFENSYRMMVFSNGDGCWNGPDRSMKVKLRCGLKNEITNVDEPSRCEYVASLSTPAVCVEDKLKELQHKLDVMNQEQPQGHDEL</sequence>
<dbReference type="Proteomes" id="UP000436088">
    <property type="component" value="Unassembled WGS sequence"/>
</dbReference>
<dbReference type="PANTHER" id="PTHR12630">
    <property type="entry name" value="N-LINKED OLIGOSACCHARIDE PROCESSING"/>
    <property type="match status" value="1"/>
</dbReference>
<protein>
    <submittedName>
        <fullName evidence="5">RNA binding protein</fullName>
    </submittedName>
</protein>
<dbReference type="PANTHER" id="PTHR12630:SF1">
    <property type="entry name" value="GLUCOSIDASE 2 SUBUNIT BETA"/>
    <property type="match status" value="1"/>
</dbReference>
<gene>
    <name evidence="5" type="ORF">F3Y22_tig00111582pilonHSYRG00085</name>
</gene>
<dbReference type="GO" id="GO:0006491">
    <property type="term" value="P:N-glycan processing"/>
    <property type="evidence" value="ECO:0007669"/>
    <property type="project" value="TreeGrafter"/>
</dbReference>
<dbReference type="InterPro" id="IPR039794">
    <property type="entry name" value="Gtb1-like"/>
</dbReference>
<feature type="chain" id="PRO_5025521270" evidence="3">
    <location>
        <begin position="16"/>
        <end position="225"/>
    </location>
</feature>
<dbReference type="SUPFAM" id="SSF50911">
    <property type="entry name" value="Mannose 6-phosphate receptor domain"/>
    <property type="match status" value="1"/>
</dbReference>
<keyword evidence="2" id="KW-1015">Disulfide bond</keyword>
<comment type="caution">
    <text evidence="5">The sequence shown here is derived from an EMBL/GenBank/DDBJ whole genome shotgun (WGS) entry which is preliminary data.</text>
</comment>
<dbReference type="GO" id="GO:0017177">
    <property type="term" value="C:glucosidase II complex"/>
    <property type="evidence" value="ECO:0007669"/>
    <property type="project" value="TreeGrafter"/>
</dbReference>
<proteinExistence type="predicted"/>
<dbReference type="Pfam" id="PF13015">
    <property type="entry name" value="PRKCSH_1"/>
    <property type="match status" value="1"/>
</dbReference>
<accession>A0A6A2YDA7</accession>
<dbReference type="InterPro" id="IPR044865">
    <property type="entry name" value="MRH_dom"/>
</dbReference>
<dbReference type="InterPro" id="IPR009011">
    <property type="entry name" value="Man6P_isomerase_rcpt-bd_dom_sf"/>
</dbReference>
<feature type="domain" description="MRH" evidence="4">
    <location>
        <begin position="82"/>
        <end position="201"/>
    </location>
</feature>
<evidence type="ECO:0000256" key="1">
    <source>
        <dbReference type="ARBA" id="ARBA00022729"/>
    </source>
</evidence>
<dbReference type="InterPro" id="IPR036607">
    <property type="entry name" value="PRKCSH"/>
</dbReference>
<dbReference type="EMBL" id="VEPZ02001375">
    <property type="protein sequence ID" value="KAE8676616.1"/>
    <property type="molecule type" value="Genomic_DNA"/>
</dbReference>
<reference evidence="5" key="1">
    <citation type="submission" date="2019-09" db="EMBL/GenBank/DDBJ databases">
        <title>Draft genome information of white flower Hibiscus syriacus.</title>
        <authorList>
            <person name="Kim Y.-M."/>
        </authorList>
    </citation>
    <scope>NUCLEOTIDE SEQUENCE [LARGE SCALE GENOMIC DNA]</scope>
    <source>
        <strain evidence="5">YM2019G1</strain>
    </source>
</reference>
<evidence type="ECO:0000259" key="4">
    <source>
        <dbReference type="PROSITE" id="PS51914"/>
    </source>
</evidence>
<organism evidence="5 6">
    <name type="scientific">Hibiscus syriacus</name>
    <name type="common">Rose of Sharon</name>
    <dbReference type="NCBI Taxonomy" id="106335"/>
    <lineage>
        <taxon>Eukaryota</taxon>
        <taxon>Viridiplantae</taxon>
        <taxon>Streptophyta</taxon>
        <taxon>Embryophyta</taxon>
        <taxon>Tracheophyta</taxon>
        <taxon>Spermatophyta</taxon>
        <taxon>Magnoliopsida</taxon>
        <taxon>eudicotyledons</taxon>
        <taxon>Gunneridae</taxon>
        <taxon>Pentapetalae</taxon>
        <taxon>rosids</taxon>
        <taxon>malvids</taxon>
        <taxon>Malvales</taxon>
        <taxon>Malvaceae</taxon>
        <taxon>Malvoideae</taxon>
        <taxon>Hibiscus</taxon>
    </lineage>
</organism>
<name>A0A6A2YDA7_HIBSY</name>
<keyword evidence="1 3" id="KW-0732">Signal</keyword>
<evidence type="ECO:0000256" key="3">
    <source>
        <dbReference type="SAM" id="SignalP"/>
    </source>
</evidence>
<dbReference type="PROSITE" id="PS51914">
    <property type="entry name" value="MRH"/>
    <property type="match status" value="1"/>
</dbReference>
<feature type="signal peptide" evidence="3">
    <location>
        <begin position="1"/>
        <end position="15"/>
    </location>
</feature>
<evidence type="ECO:0000256" key="2">
    <source>
        <dbReference type="ARBA" id="ARBA00023157"/>
    </source>
</evidence>
<evidence type="ECO:0000313" key="5">
    <source>
        <dbReference type="EMBL" id="KAE8676616.1"/>
    </source>
</evidence>
<evidence type="ECO:0000313" key="6">
    <source>
        <dbReference type="Proteomes" id="UP000436088"/>
    </source>
</evidence>